<dbReference type="Pfam" id="PF00646">
    <property type="entry name" value="F-box"/>
    <property type="match status" value="1"/>
</dbReference>
<name>A0AAV3RJV2_LITER</name>
<gene>
    <name evidence="2" type="ORF">LIER_29155</name>
</gene>
<sequence>MKAKLEDIPEACVALVLSYLDPPEICKLAPLNKAFRAASSADFIWDSKLPPNYSYILNKVLFIDQCNKDKKDIFATLSRPISFADGTKEVWIDKKTGGLCVSISSRAMSITGIDDRRYWNQIFTDESR</sequence>
<evidence type="ECO:0000313" key="2">
    <source>
        <dbReference type="EMBL" id="GAA0176100.1"/>
    </source>
</evidence>
<dbReference type="CDD" id="cd22162">
    <property type="entry name" value="F-box_AtSKIP3-like"/>
    <property type="match status" value="1"/>
</dbReference>
<comment type="caution">
    <text evidence="2">The sequence shown here is derived from an EMBL/GenBank/DDBJ whole genome shotgun (WGS) entry which is preliminary data.</text>
</comment>
<proteinExistence type="predicted"/>
<keyword evidence="3" id="KW-1185">Reference proteome</keyword>
<accession>A0AAV3RJV2</accession>
<dbReference type="AlphaFoldDB" id="A0AAV3RJV2"/>
<dbReference type="EMBL" id="BAABME010009944">
    <property type="protein sequence ID" value="GAA0176100.1"/>
    <property type="molecule type" value="Genomic_DNA"/>
</dbReference>
<dbReference type="SUPFAM" id="SSF81383">
    <property type="entry name" value="F-box domain"/>
    <property type="match status" value="1"/>
</dbReference>
<organism evidence="2 3">
    <name type="scientific">Lithospermum erythrorhizon</name>
    <name type="common">Purple gromwell</name>
    <name type="synonym">Lithospermum officinale var. erythrorhizon</name>
    <dbReference type="NCBI Taxonomy" id="34254"/>
    <lineage>
        <taxon>Eukaryota</taxon>
        <taxon>Viridiplantae</taxon>
        <taxon>Streptophyta</taxon>
        <taxon>Embryophyta</taxon>
        <taxon>Tracheophyta</taxon>
        <taxon>Spermatophyta</taxon>
        <taxon>Magnoliopsida</taxon>
        <taxon>eudicotyledons</taxon>
        <taxon>Gunneridae</taxon>
        <taxon>Pentapetalae</taxon>
        <taxon>asterids</taxon>
        <taxon>lamiids</taxon>
        <taxon>Boraginales</taxon>
        <taxon>Boraginaceae</taxon>
        <taxon>Boraginoideae</taxon>
        <taxon>Lithospermeae</taxon>
        <taxon>Lithospermum</taxon>
    </lineage>
</organism>
<evidence type="ECO:0000259" key="1">
    <source>
        <dbReference type="PROSITE" id="PS50181"/>
    </source>
</evidence>
<dbReference type="PROSITE" id="PS50181">
    <property type="entry name" value="FBOX"/>
    <property type="match status" value="1"/>
</dbReference>
<dbReference type="InterPro" id="IPR001810">
    <property type="entry name" value="F-box_dom"/>
</dbReference>
<dbReference type="PANTHER" id="PTHR31960:SF3">
    <property type="entry name" value="F-BOX PROTEIN PP2-A13"/>
    <property type="match status" value="1"/>
</dbReference>
<protein>
    <recommendedName>
        <fullName evidence="1">F-box domain-containing protein</fullName>
    </recommendedName>
</protein>
<dbReference type="Proteomes" id="UP001454036">
    <property type="component" value="Unassembled WGS sequence"/>
</dbReference>
<dbReference type="PANTHER" id="PTHR31960">
    <property type="entry name" value="F-BOX PROTEIN PP2-A15"/>
    <property type="match status" value="1"/>
</dbReference>
<reference evidence="2 3" key="1">
    <citation type="submission" date="2024-01" db="EMBL/GenBank/DDBJ databases">
        <title>The complete chloroplast genome sequence of Lithospermum erythrorhizon: insights into the phylogenetic relationship among Boraginaceae species and the maternal lineages of purple gromwells.</title>
        <authorList>
            <person name="Okada T."/>
            <person name="Watanabe K."/>
        </authorList>
    </citation>
    <scope>NUCLEOTIDE SEQUENCE [LARGE SCALE GENOMIC DNA]</scope>
</reference>
<feature type="domain" description="F-box" evidence="1">
    <location>
        <begin position="2"/>
        <end position="48"/>
    </location>
</feature>
<evidence type="ECO:0000313" key="3">
    <source>
        <dbReference type="Proteomes" id="UP001454036"/>
    </source>
</evidence>
<dbReference type="InterPro" id="IPR036047">
    <property type="entry name" value="F-box-like_dom_sf"/>
</dbReference>